<comment type="caution">
    <text evidence="2">The sequence shown here is derived from an EMBL/GenBank/DDBJ whole genome shotgun (WGS) entry which is preliminary data.</text>
</comment>
<feature type="signal peptide" evidence="1">
    <location>
        <begin position="1"/>
        <end position="16"/>
    </location>
</feature>
<organism evidence="2 3">
    <name type="scientific">Temnothorax longispinosus</name>
    <dbReference type="NCBI Taxonomy" id="300112"/>
    <lineage>
        <taxon>Eukaryota</taxon>
        <taxon>Metazoa</taxon>
        <taxon>Ecdysozoa</taxon>
        <taxon>Arthropoda</taxon>
        <taxon>Hexapoda</taxon>
        <taxon>Insecta</taxon>
        <taxon>Pterygota</taxon>
        <taxon>Neoptera</taxon>
        <taxon>Endopterygota</taxon>
        <taxon>Hymenoptera</taxon>
        <taxon>Apocrita</taxon>
        <taxon>Aculeata</taxon>
        <taxon>Formicoidea</taxon>
        <taxon>Formicidae</taxon>
        <taxon>Myrmicinae</taxon>
        <taxon>Temnothorax</taxon>
    </lineage>
</organism>
<evidence type="ECO:0000313" key="3">
    <source>
        <dbReference type="Proteomes" id="UP000310200"/>
    </source>
</evidence>
<dbReference type="Proteomes" id="UP000310200">
    <property type="component" value="Unassembled WGS sequence"/>
</dbReference>
<evidence type="ECO:0008006" key="4">
    <source>
        <dbReference type="Google" id="ProtNLM"/>
    </source>
</evidence>
<gene>
    <name evidence="2" type="ORF">DBV15_03973</name>
</gene>
<proteinExistence type="predicted"/>
<evidence type="ECO:0000313" key="2">
    <source>
        <dbReference type="EMBL" id="TGZ57640.1"/>
    </source>
</evidence>
<dbReference type="STRING" id="300112.A0A4S2L4Q3"/>
<dbReference type="AlphaFoldDB" id="A0A4S2L4Q3"/>
<protein>
    <recommendedName>
        <fullName evidence="4">Cuticle protein</fullName>
    </recommendedName>
</protein>
<reference evidence="2 3" key="1">
    <citation type="journal article" date="2019" name="Philos. Trans. R. Soc. Lond., B, Biol. Sci.">
        <title>Ant behaviour and brain gene expression of defending hosts depend on the ecological success of the intruding social parasite.</title>
        <authorList>
            <person name="Kaur R."/>
            <person name="Stoldt M."/>
            <person name="Jongepier E."/>
            <person name="Feldmeyer B."/>
            <person name="Menzel F."/>
            <person name="Bornberg-Bauer E."/>
            <person name="Foitzik S."/>
        </authorList>
    </citation>
    <scope>NUCLEOTIDE SEQUENCE [LARGE SCALE GENOMIC DNA]</scope>
    <source>
        <tissue evidence="2">Whole body</tissue>
    </source>
</reference>
<accession>A0A4S2L4Q3</accession>
<evidence type="ECO:0000256" key="1">
    <source>
        <dbReference type="SAM" id="SignalP"/>
    </source>
</evidence>
<dbReference type="EMBL" id="QBLH01000137">
    <property type="protein sequence ID" value="TGZ57640.1"/>
    <property type="molecule type" value="Genomic_DNA"/>
</dbReference>
<name>A0A4S2L4Q3_9HYME</name>
<sequence>MKSLIVLSCLTLSTLALPTHHEPKLYHVGHYYHGPPAPLAHDGRVVDTPEVAHAKKAHFAAYAEAAAKAAPLHVGYYAGGGHDGGYAGGFDGGFDGGYPAGGSYIGYAGGHHGEYQSKYHGPPAPLGKDGRVVDTPEVAHAKIAHLSAHAEELAKHLPYAYSYPHFS</sequence>
<keyword evidence="1" id="KW-0732">Signal</keyword>
<feature type="chain" id="PRO_5020866493" description="Cuticle protein" evidence="1">
    <location>
        <begin position="17"/>
        <end position="167"/>
    </location>
</feature>
<keyword evidence="3" id="KW-1185">Reference proteome</keyword>